<sequence>MADPQTLKKGALVAATYDTLLQVGLRIMSFVLNAFIVRHVSHEVFAVMTVRLHLLYATGLLLSREAFRRAALSSKGSGQVFRLINLIWIGWMVSVPVGCLGFGVWTWVMAHPPLAIAPHYEVAVVCMAASIVVEVAAEVPFVLAELQLWTKTRVAIEGLMQTLRSVLLVAFVFLRPSQSVLLYGISHLFGSFVYAAAYYILFAYVLHRKSGSKKLPVHSFWQLFPTWERGKWVPSVDKELGGLAWSFFQQGWLKEALTEGEFYLMNFFPLISLAQQGVYQVVNNLGSLAARLVFRSIEAAAYKYFAQMVERGKPVAEQDLKRTAEVVKFLCTLLHSLVLVSLIIVTFGWSYSSLALQLYGGAQLSESGTHLMRAQSFYVIFLAINGITEAYTFASMDDSQLHRFNRFLVFFSITYVGSAMILTQVFGALGFIFANCLNMSLRIAYSLRFIHTQYQNSSHNPLASLLVQPRLLLLFLAAWIITSGSESIVHPQSTVGHISIGAFTLLGVVFGLRWELRPLLEKILDSAASVMTKFLPLRWHHFLQVTLVGSVRKILYNT</sequence>
<feature type="transmembrane region" description="Helical" evidence="9">
    <location>
        <begin position="83"/>
        <end position="110"/>
    </location>
</feature>
<comment type="similarity">
    <text evidence="3 9">Belongs to the RFT1 family.</text>
</comment>
<keyword evidence="6 9" id="KW-1133">Transmembrane helix</keyword>
<dbReference type="GO" id="GO:0005789">
    <property type="term" value="C:endoplasmic reticulum membrane"/>
    <property type="evidence" value="ECO:0007669"/>
    <property type="project" value="UniProtKB-SubCell"/>
</dbReference>
<keyword evidence="5" id="KW-0256">Endoplasmic reticulum</keyword>
<feature type="transmembrane region" description="Helical" evidence="9">
    <location>
        <begin position="180"/>
        <end position="206"/>
    </location>
</feature>
<evidence type="ECO:0000313" key="10">
    <source>
        <dbReference type="EMBL" id="JAI67048.1"/>
    </source>
</evidence>
<dbReference type="EMBL" id="GDRN01042466">
    <property type="protein sequence ID" value="JAI67048.1"/>
    <property type="molecule type" value="Transcribed_RNA"/>
</dbReference>
<evidence type="ECO:0000256" key="6">
    <source>
        <dbReference type="ARBA" id="ARBA00022989"/>
    </source>
</evidence>
<comment type="subcellular location">
    <subcellularLocation>
        <location evidence="1 9">Endoplasmic reticulum membrane</location>
        <topology evidence="1 9">Multi-pass membrane protein</topology>
    </subcellularLocation>
</comment>
<reference evidence="10" key="1">
    <citation type="submission" date="2015-09" db="EMBL/GenBank/DDBJ databases">
        <title>Scylla olivacea transcriptome.</title>
        <authorList>
            <person name="Ikhwanuddin M."/>
        </authorList>
    </citation>
    <scope>NUCLEOTIDE SEQUENCE</scope>
</reference>
<protein>
    <recommendedName>
        <fullName evidence="9">Protein RFT1 homolog</fullName>
    </recommendedName>
</protein>
<evidence type="ECO:0000256" key="9">
    <source>
        <dbReference type="RuleBase" id="RU365067"/>
    </source>
</evidence>
<dbReference type="PANTHER" id="PTHR13117">
    <property type="entry name" value="ENDOPLASMIC RETICULUM MULTISPAN TRANSMEMBRANE PROTEIN-RELATED"/>
    <property type="match status" value="1"/>
</dbReference>
<dbReference type="InterPro" id="IPR007594">
    <property type="entry name" value="RFT1"/>
</dbReference>
<name>A0A0N7ZDE8_SCYOL</name>
<keyword evidence="4 9" id="KW-0812">Transmembrane</keyword>
<evidence type="ECO:0000256" key="8">
    <source>
        <dbReference type="ARBA" id="ARBA00045912"/>
    </source>
</evidence>
<dbReference type="AlphaFoldDB" id="A0A0N7ZDE8"/>
<evidence type="ECO:0000256" key="5">
    <source>
        <dbReference type="ARBA" id="ARBA00022824"/>
    </source>
</evidence>
<feature type="transmembrane region" description="Helical" evidence="9">
    <location>
        <begin position="371"/>
        <end position="392"/>
    </location>
</feature>
<comment type="function">
    <text evidence="8 9">Intramembrane glycolipid transporter that operates in the biosynthetic pathway of dolichol-linked oligosaccharides, the glycan precursors employed in protein asparagine (N)-glycosylation. The sequential addition of sugars to dolichol pyrophosphate produces dolichol-linked oligosaccharides containing fourteen sugars, including two GlcNAcs, nine mannoses and three glucoses. Once assembled, the oligosaccharide is transferred from the lipid to nascent proteins by oligosaccharyltransferases. The assembly of dolichol-linked oligosaccharides begins on the cytosolic side of the endoplasmic reticulum membrane and finishes in its lumen. RFT1 could mediate the translocation of the cytosolically oriented intermediate DolPP-GlcNAc2Man5, produced by ALG11, into the ER lumen where dolichol-linked oligosaccharides assembly continues. However, the intramembrane lipid transporter activity could not be confirmed in vitro.</text>
</comment>
<feature type="transmembrane region" description="Helical" evidence="9">
    <location>
        <begin position="462"/>
        <end position="482"/>
    </location>
</feature>
<dbReference type="PANTHER" id="PTHR13117:SF5">
    <property type="entry name" value="PROTEIN RFT1 HOMOLOG"/>
    <property type="match status" value="1"/>
</dbReference>
<evidence type="ECO:0000256" key="3">
    <source>
        <dbReference type="ARBA" id="ARBA00010288"/>
    </source>
</evidence>
<dbReference type="GO" id="GO:0034203">
    <property type="term" value="P:glycolipid translocation"/>
    <property type="evidence" value="ECO:0007669"/>
    <property type="project" value="TreeGrafter"/>
</dbReference>
<comment type="pathway">
    <text evidence="2">Protein modification; protein glycosylation.</text>
</comment>
<evidence type="ECO:0000256" key="1">
    <source>
        <dbReference type="ARBA" id="ARBA00004477"/>
    </source>
</evidence>
<evidence type="ECO:0000256" key="2">
    <source>
        <dbReference type="ARBA" id="ARBA00004922"/>
    </source>
</evidence>
<feature type="transmembrane region" description="Helical" evidence="9">
    <location>
        <begin position="494"/>
        <end position="512"/>
    </location>
</feature>
<feature type="transmembrane region" description="Helical" evidence="9">
    <location>
        <begin position="44"/>
        <end position="62"/>
    </location>
</feature>
<feature type="transmembrane region" description="Helical" evidence="9">
    <location>
        <begin position="12"/>
        <end position="32"/>
    </location>
</feature>
<accession>A0A0N7ZDE8</accession>
<dbReference type="Pfam" id="PF04506">
    <property type="entry name" value="Rft-1"/>
    <property type="match status" value="1"/>
</dbReference>
<feature type="transmembrane region" description="Helical" evidence="9">
    <location>
        <begin position="155"/>
        <end position="174"/>
    </location>
</feature>
<dbReference type="GO" id="GO:0006488">
    <property type="term" value="P:dolichol-linked oligosaccharide biosynthetic process"/>
    <property type="evidence" value="ECO:0007669"/>
    <property type="project" value="InterPro"/>
</dbReference>
<evidence type="ECO:0000256" key="4">
    <source>
        <dbReference type="ARBA" id="ARBA00022692"/>
    </source>
</evidence>
<feature type="transmembrane region" description="Helical" evidence="9">
    <location>
        <begin position="122"/>
        <end position="143"/>
    </location>
</feature>
<organism evidence="10">
    <name type="scientific">Scylla olivacea</name>
    <name type="common">Orange mud crab</name>
    <name type="synonym">Cancer olivacea</name>
    <dbReference type="NCBI Taxonomy" id="85551"/>
    <lineage>
        <taxon>Eukaryota</taxon>
        <taxon>Metazoa</taxon>
        <taxon>Ecdysozoa</taxon>
        <taxon>Arthropoda</taxon>
        <taxon>Crustacea</taxon>
        <taxon>Multicrustacea</taxon>
        <taxon>Malacostraca</taxon>
        <taxon>Eumalacostraca</taxon>
        <taxon>Eucarida</taxon>
        <taxon>Decapoda</taxon>
        <taxon>Pleocyemata</taxon>
        <taxon>Brachyura</taxon>
        <taxon>Eubrachyura</taxon>
        <taxon>Portunoidea</taxon>
        <taxon>Portunidae</taxon>
        <taxon>Portuninae</taxon>
        <taxon>Scylla</taxon>
    </lineage>
</organism>
<evidence type="ECO:0000256" key="7">
    <source>
        <dbReference type="ARBA" id="ARBA00023136"/>
    </source>
</evidence>
<feature type="transmembrane region" description="Helical" evidence="9">
    <location>
        <begin position="404"/>
        <end position="422"/>
    </location>
</feature>
<feature type="transmembrane region" description="Helical" evidence="9">
    <location>
        <begin position="329"/>
        <end position="351"/>
    </location>
</feature>
<keyword evidence="7 9" id="KW-0472">Membrane</keyword>
<proteinExistence type="inferred from homology"/>